<dbReference type="Gene3D" id="3.30.1340.10">
    <property type="entry name" value="HPr-like"/>
    <property type="match status" value="1"/>
</dbReference>
<dbReference type="GO" id="GO:0005737">
    <property type="term" value="C:cytoplasm"/>
    <property type="evidence" value="ECO:0007669"/>
    <property type="project" value="UniProtKB-SubCell"/>
</dbReference>
<feature type="domain" description="HPr" evidence="4">
    <location>
        <begin position="1"/>
        <end position="88"/>
    </location>
</feature>
<dbReference type="Proteomes" id="UP000321332">
    <property type="component" value="Chromosome"/>
</dbReference>
<evidence type="ECO:0000256" key="1">
    <source>
        <dbReference type="ARBA" id="ARBA00004496"/>
    </source>
</evidence>
<proteinExistence type="predicted"/>
<evidence type="ECO:0000256" key="3">
    <source>
        <dbReference type="ARBA" id="ARBA00022683"/>
    </source>
</evidence>
<dbReference type="PANTHER" id="PTHR33705:SF2">
    <property type="entry name" value="PHOSPHOCARRIER PROTEIN NPR"/>
    <property type="match status" value="1"/>
</dbReference>
<dbReference type="EMBL" id="CP042374">
    <property type="protein sequence ID" value="QEA33820.1"/>
    <property type="molecule type" value="Genomic_DNA"/>
</dbReference>
<dbReference type="PANTHER" id="PTHR33705">
    <property type="entry name" value="PHOSPHOCARRIER PROTEIN HPR"/>
    <property type="match status" value="1"/>
</dbReference>
<dbReference type="PROSITE" id="PS51350">
    <property type="entry name" value="PTS_HPR_DOM"/>
    <property type="match status" value="1"/>
</dbReference>
<dbReference type="Pfam" id="PF00381">
    <property type="entry name" value="PTS-HPr"/>
    <property type="match status" value="1"/>
</dbReference>
<reference evidence="5 6" key="1">
    <citation type="submission" date="2019-06" db="EMBL/GenBank/DDBJ databases">
        <title>Genome analyses of bacteria isolated from kimchi.</title>
        <authorList>
            <person name="Lee S."/>
            <person name="Ahn S."/>
            <person name="Roh S."/>
        </authorList>
    </citation>
    <scope>NUCLEOTIDE SEQUENCE [LARGE SCALE GENOMIC DNA]</scope>
    <source>
        <strain evidence="5 6">CBA3620</strain>
    </source>
</reference>
<dbReference type="SUPFAM" id="SSF55594">
    <property type="entry name" value="HPr-like"/>
    <property type="match status" value="1"/>
</dbReference>
<protein>
    <submittedName>
        <fullName evidence="5">HPr family phosphocarrier protein</fullName>
    </submittedName>
</protein>
<accession>A0AAE6IK29</accession>
<dbReference type="InterPro" id="IPR035895">
    <property type="entry name" value="HPr-like_sf"/>
</dbReference>
<dbReference type="PRINTS" id="PR00107">
    <property type="entry name" value="PHOSPHOCPHPR"/>
</dbReference>
<dbReference type="CDD" id="cd00367">
    <property type="entry name" value="PTS-HPr_like"/>
    <property type="match status" value="1"/>
</dbReference>
<dbReference type="InterPro" id="IPR000032">
    <property type="entry name" value="HPr-like"/>
</dbReference>
<dbReference type="GO" id="GO:0009401">
    <property type="term" value="P:phosphoenolpyruvate-dependent sugar phosphotransferase system"/>
    <property type="evidence" value="ECO:0007669"/>
    <property type="project" value="UniProtKB-KW"/>
</dbReference>
<dbReference type="OMA" id="AYVVMNP"/>
<dbReference type="RefSeq" id="WP_014974753.1">
    <property type="nucleotide sequence ID" value="NZ_CP042374.1"/>
</dbReference>
<evidence type="ECO:0000259" key="4">
    <source>
        <dbReference type="PROSITE" id="PS51350"/>
    </source>
</evidence>
<evidence type="ECO:0000313" key="5">
    <source>
        <dbReference type="EMBL" id="QEA33820.1"/>
    </source>
</evidence>
<name>A0AAE6IK29_LEUCA</name>
<dbReference type="GeneID" id="61187421"/>
<keyword evidence="3" id="KW-0598">Phosphotransferase system</keyword>
<organism evidence="5 6">
    <name type="scientific">Leuconostoc carnosum</name>
    <dbReference type="NCBI Taxonomy" id="1252"/>
    <lineage>
        <taxon>Bacteria</taxon>
        <taxon>Bacillati</taxon>
        <taxon>Bacillota</taxon>
        <taxon>Bacilli</taxon>
        <taxon>Lactobacillales</taxon>
        <taxon>Lactobacillaceae</taxon>
        <taxon>Leuconostoc</taxon>
    </lineage>
</organism>
<evidence type="ECO:0000256" key="2">
    <source>
        <dbReference type="ARBA" id="ARBA00022490"/>
    </source>
</evidence>
<keyword evidence="2" id="KW-0963">Cytoplasm</keyword>
<evidence type="ECO:0000313" key="6">
    <source>
        <dbReference type="Proteomes" id="UP000321332"/>
    </source>
</evidence>
<gene>
    <name evidence="5" type="ORF">FGL89_06635</name>
</gene>
<dbReference type="NCBIfam" id="TIGR01003">
    <property type="entry name" value="PTS_HPr_family"/>
    <property type="match status" value="1"/>
</dbReference>
<dbReference type="AlphaFoldDB" id="A0AAE6IK29"/>
<comment type="subcellular location">
    <subcellularLocation>
        <location evidence="1">Cytoplasm</location>
    </subcellularLocation>
</comment>
<sequence>MVKRDYTIENASGLHARPVSLIVAAASKYSEVTMSLSKKGQAVDLKSILGVMSLSIGQYDEITIEATGSQAEEALNSVEKVMAENQLI</sequence>
<dbReference type="InterPro" id="IPR050399">
    <property type="entry name" value="HPr"/>
</dbReference>